<accession>A0A3P6EAP5</accession>
<feature type="non-terminal residue" evidence="1">
    <location>
        <position position="1"/>
    </location>
</feature>
<evidence type="ECO:0000313" key="1">
    <source>
        <dbReference type="EMBL" id="VDD36830.1"/>
    </source>
</evidence>
<dbReference type="AlphaFoldDB" id="A0A3P6EAP5"/>
<proteinExistence type="predicted"/>
<sequence length="79" mass="8747">FYLIPSLQVVYAGMNPIQVAPGIEKTAKALVLELKSMSRGKAGKEEVLRTAKIVVVIRLLRLLSIKNELPAVLTVKFDR</sequence>
<protein>
    <submittedName>
        <fullName evidence="1">Uncharacterized protein</fullName>
    </submittedName>
</protein>
<organism evidence="1">
    <name type="scientific">Brassica oleracea</name>
    <name type="common">Wild cabbage</name>
    <dbReference type="NCBI Taxonomy" id="3712"/>
    <lineage>
        <taxon>Eukaryota</taxon>
        <taxon>Viridiplantae</taxon>
        <taxon>Streptophyta</taxon>
        <taxon>Embryophyta</taxon>
        <taxon>Tracheophyta</taxon>
        <taxon>Spermatophyta</taxon>
        <taxon>Magnoliopsida</taxon>
        <taxon>eudicotyledons</taxon>
        <taxon>Gunneridae</taxon>
        <taxon>Pentapetalae</taxon>
        <taxon>rosids</taxon>
        <taxon>malvids</taxon>
        <taxon>Brassicales</taxon>
        <taxon>Brassicaceae</taxon>
        <taxon>Brassiceae</taxon>
        <taxon>Brassica</taxon>
    </lineage>
</organism>
<name>A0A3P6EAP5_BRAOL</name>
<dbReference type="EMBL" id="LR031876">
    <property type="protein sequence ID" value="VDD36830.1"/>
    <property type="molecule type" value="Genomic_DNA"/>
</dbReference>
<gene>
    <name evidence="1" type="ORF">BOLC7T42390H</name>
</gene>
<reference evidence="1" key="1">
    <citation type="submission" date="2018-11" db="EMBL/GenBank/DDBJ databases">
        <authorList>
            <consortium name="Genoscope - CEA"/>
            <person name="William W."/>
        </authorList>
    </citation>
    <scope>NUCLEOTIDE SEQUENCE</scope>
</reference>